<dbReference type="AlphaFoldDB" id="G5BYA4"/>
<gene>
    <name evidence="1" type="ORF">GW7_07630</name>
</gene>
<dbReference type="Proteomes" id="UP000006813">
    <property type="component" value="Unassembled WGS sequence"/>
</dbReference>
<proteinExistence type="predicted"/>
<evidence type="ECO:0000313" key="2">
    <source>
        <dbReference type="Proteomes" id="UP000006813"/>
    </source>
</evidence>
<organism evidence="1 2">
    <name type="scientific">Heterocephalus glaber</name>
    <name type="common">Naked mole rat</name>
    <dbReference type="NCBI Taxonomy" id="10181"/>
    <lineage>
        <taxon>Eukaryota</taxon>
        <taxon>Metazoa</taxon>
        <taxon>Chordata</taxon>
        <taxon>Craniata</taxon>
        <taxon>Vertebrata</taxon>
        <taxon>Euteleostomi</taxon>
        <taxon>Mammalia</taxon>
        <taxon>Eutheria</taxon>
        <taxon>Euarchontoglires</taxon>
        <taxon>Glires</taxon>
        <taxon>Rodentia</taxon>
        <taxon>Hystricomorpha</taxon>
        <taxon>Bathyergidae</taxon>
        <taxon>Heterocephalus</taxon>
    </lineage>
</organism>
<protein>
    <submittedName>
        <fullName evidence="1">Uncharacterized protein</fullName>
    </submittedName>
</protein>
<evidence type="ECO:0000313" key="1">
    <source>
        <dbReference type="EMBL" id="EHB14265.1"/>
    </source>
</evidence>
<dbReference type="EMBL" id="JH172442">
    <property type="protein sequence ID" value="EHB14265.1"/>
    <property type="molecule type" value="Genomic_DNA"/>
</dbReference>
<reference evidence="1 2" key="1">
    <citation type="journal article" date="2011" name="Nature">
        <title>Genome sequencing reveals insights into physiology and longevity of the naked mole rat.</title>
        <authorList>
            <person name="Kim E.B."/>
            <person name="Fang X."/>
            <person name="Fushan A.A."/>
            <person name="Huang Z."/>
            <person name="Lobanov A.V."/>
            <person name="Han L."/>
            <person name="Marino S.M."/>
            <person name="Sun X."/>
            <person name="Turanov A.A."/>
            <person name="Yang P."/>
            <person name="Yim S.H."/>
            <person name="Zhao X."/>
            <person name="Kasaikina M.V."/>
            <person name="Stoletzki N."/>
            <person name="Peng C."/>
            <person name="Polak P."/>
            <person name="Xiong Z."/>
            <person name="Kiezun A."/>
            <person name="Zhu Y."/>
            <person name="Chen Y."/>
            <person name="Kryukov G.V."/>
            <person name="Zhang Q."/>
            <person name="Peshkin L."/>
            <person name="Yang L."/>
            <person name="Bronson R.T."/>
            <person name="Buffenstein R."/>
            <person name="Wang B."/>
            <person name="Han C."/>
            <person name="Li Q."/>
            <person name="Chen L."/>
            <person name="Zhao W."/>
            <person name="Sunyaev S.R."/>
            <person name="Park T.J."/>
            <person name="Zhang G."/>
            <person name="Wang J."/>
            <person name="Gladyshev V.N."/>
        </authorList>
    </citation>
    <scope>NUCLEOTIDE SEQUENCE [LARGE SCALE GENOMIC DNA]</scope>
</reference>
<accession>G5BYA4</accession>
<name>G5BYA4_HETGA</name>
<dbReference type="InParanoid" id="G5BYA4"/>
<sequence length="97" mass="11582">MRTEVTLAPKKLFQEVKEGRSYIMENWSWFLKMFHLLITSRKLPRSRTLRQSTVFVAHRSDFKQAVTWLCPCEDDTHPLRRAEIVKATRNDCGDHQY</sequence>